<sequence length="1340" mass="152376">MGSFDFLTGDVAGSSSSPLPTHSSSPGPFVRSNQFKMDSLPNEFLSHHLPLMFFAGIGPSNSVKAEAIAEIPSQVNDQFETLIEYLRAALSHSTSPSPIWNPPKNRQIMPDFRVVLVDKAIRFPPRKARPSSISTATNATLHSPLSPLSDTSPLFPDGLITPIWIRKHRDMVPSIFVLTFKLWEPLSISQRDLSNQGFTSDKTKRQEEFEQSRHNDQQLICEIVERKKSTSERGIKLAVIILTSRYMLDHPDLDARLSYIRKQSALDSRASLFVLSPVPMHDMRNFVNTLKTELYESAIDYYREHSRRVRRKRSRANSSISLHSTSYHQPGQPIITPLGPQGWSVRSDYKLATFAEFRQEFEVAIKSYEDSWEGLIQMFSSTAILPPRTKRWAEAKVLTDCISFKICKLYLYSTESSRAMYQFNKHIHRFRDLCNGWGIGEETFEFWAWLSKQYAILADLIDVGCRNGMRLPNLLPLLSPVPEKSLRSGSPVPENGAHTTPHGAWNLTNVLFHPGFYYYQSAECAVERLDRFLASETAEDQMLLIAKAKGKEAEFRSSPVLAHEKKVNHAELIIGLYTKAYEIFKTAGSSRMTLFLALKIARIHFDQKDYRTSYKFFQKILTSYRKEKYDPVVHTVLYLCHLSIKKDLNWDKAMEVTQNAADQPEVLELLKLSLEILAKEEFALSNDDRADLCHSIASLTRPLSESGSSGKSDITLALLSSAFPVRFRLAFWSSWIEFGEEVEFQLLMKIPELLADCQMSFSSIELQFSLFPPIKIVHQDDEVPSVARTIDLGVLSEQPITYSSNLQIMGQKSLWVLTGRLKPPRIGKIYLEEIQFRSNITLGGTFVALLIKPDSAEDRSDNRLQWIQGFDHIQHQPIFVGTEDLQSVCFVQPKEPRVAISLDCPTYGLTNKEQSMMLEIHNQESEPLHPRLNVKLQSPGPGDVLAIEEQTLSGLTEAVELSSIKPGAMLRKAFIFHPSWLVGPRKLHLAFTTEVKTERECNNNVASQEHFCSRAQITKTAVIEVEDPFDVSFHTQFLNQSQFSASSFELHQFNPCQLSLAFAFTVIIKCNPRKTLNLSKIEFSAPSSFVIKSTSLPDQKISDCNIELERGTSFTLSYLGEIFFESFHQESFDSFLKVSWACSSDLEKQILVKEIPFLIERPALQPTIALTNLPLYLVIYQPFDIIYEIENRSQKHTLDVYVQVDPSDQWVFSGPRRLDNLLILPRSSRSFSLTAIPVMIGHIEGPNVQIYERVQKHRLGKSECSSYFISAIENVEDVDEEDDENENTEDFIEIQEIEIVRHMSIIEYNTAEIDKSPVENSKSTPATKKIKKPTVMIIPA</sequence>
<evidence type="ECO:0000313" key="4">
    <source>
        <dbReference type="Proteomes" id="UP000765509"/>
    </source>
</evidence>
<keyword evidence="4" id="KW-1185">Reference proteome</keyword>
<protein>
    <recommendedName>
        <fullName evidence="2">Trafficking protein particle complex subunit 11 domain-containing protein</fullName>
    </recommendedName>
</protein>
<name>A0A9Q3D9Q4_9BASI</name>
<dbReference type="InterPro" id="IPR011990">
    <property type="entry name" value="TPR-like_helical_dom_sf"/>
</dbReference>
<feature type="region of interest" description="Disordered" evidence="1">
    <location>
        <begin position="1"/>
        <end position="28"/>
    </location>
</feature>
<reference evidence="3" key="1">
    <citation type="submission" date="2021-03" db="EMBL/GenBank/DDBJ databases">
        <title>Draft genome sequence of rust myrtle Austropuccinia psidii MF-1, a brazilian biotype.</title>
        <authorList>
            <person name="Quecine M.C."/>
            <person name="Pachon D.M.R."/>
            <person name="Bonatelli M.L."/>
            <person name="Correr F.H."/>
            <person name="Franceschini L.M."/>
            <person name="Leite T.F."/>
            <person name="Margarido G.R.A."/>
            <person name="Almeida C.A."/>
            <person name="Ferrarezi J.A."/>
            <person name="Labate C.A."/>
        </authorList>
    </citation>
    <scope>NUCLEOTIDE SEQUENCE</scope>
    <source>
        <strain evidence="3">MF-1</strain>
    </source>
</reference>
<evidence type="ECO:0000313" key="3">
    <source>
        <dbReference type="EMBL" id="MBW0497135.1"/>
    </source>
</evidence>
<dbReference type="EMBL" id="AVOT02014012">
    <property type="protein sequence ID" value="MBW0497135.1"/>
    <property type="molecule type" value="Genomic_DNA"/>
</dbReference>
<proteinExistence type="predicted"/>
<evidence type="ECO:0000259" key="2">
    <source>
        <dbReference type="Pfam" id="PF11817"/>
    </source>
</evidence>
<comment type="caution">
    <text evidence="3">The sequence shown here is derived from an EMBL/GenBank/DDBJ whole genome shotgun (WGS) entry which is preliminary data.</text>
</comment>
<organism evidence="3 4">
    <name type="scientific">Austropuccinia psidii MF-1</name>
    <dbReference type="NCBI Taxonomy" id="1389203"/>
    <lineage>
        <taxon>Eukaryota</taxon>
        <taxon>Fungi</taxon>
        <taxon>Dikarya</taxon>
        <taxon>Basidiomycota</taxon>
        <taxon>Pucciniomycotina</taxon>
        <taxon>Pucciniomycetes</taxon>
        <taxon>Pucciniales</taxon>
        <taxon>Sphaerophragmiaceae</taxon>
        <taxon>Austropuccinia</taxon>
    </lineage>
</organism>
<dbReference type="OrthoDB" id="6278596at2759"/>
<accession>A0A9Q3D9Q4</accession>
<dbReference type="SUPFAM" id="SSF48452">
    <property type="entry name" value="TPR-like"/>
    <property type="match status" value="1"/>
</dbReference>
<dbReference type="InterPro" id="IPR021773">
    <property type="entry name" value="TPC11"/>
</dbReference>
<dbReference type="PANTHER" id="PTHR14374">
    <property type="entry name" value="FOIE GRAS"/>
    <property type="match status" value="1"/>
</dbReference>
<evidence type="ECO:0000256" key="1">
    <source>
        <dbReference type="SAM" id="MobiDB-lite"/>
    </source>
</evidence>
<dbReference type="Pfam" id="PF11817">
    <property type="entry name" value="Foie-gras_1"/>
    <property type="match status" value="1"/>
</dbReference>
<dbReference type="Proteomes" id="UP000765509">
    <property type="component" value="Unassembled WGS sequence"/>
</dbReference>
<dbReference type="PANTHER" id="PTHR14374:SF0">
    <property type="entry name" value="TRAFFICKING PROTEIN PARTICLE COMPLEX SUBUNIT 11"/>
    <property type="match status" value="1"/>
</dbReference>
<feature type="domain" description="Trafficking protein particle complex subunit 11" evidence="2">
    <location>
        <begin position="391"/>
        <end position="637"/>
    </location>
</feature>
<gene>
    <name evidence="3" type="ORF">O181_036850</name>
</gene>
<feature type="compositionally biased region" description="Low complexity" evidence="1">
    <location>
        <begin position="14"/>
        <end position="28"/>
    </location>
</feature>